<dbReference type="PROSITE" id="PS51367">
    <property type="entry name" value="THAUMATIN_2"/>
    <property type="match status" value="1"/>
</dbReference>
<dbReference type="AlphaFoldDB" id="A0A9P8C5S5"/>
<dbReference type="Gene3D" id="2.60.110.10">
    <property type="entry name" value="Thaumatin"/>
    <property type="match status" value="1"/>
</dbReference>
<dbReference type="Pfam" id="PF00314">
    <property type="entry name" value="Thaumatin"/>
    <property type="match status" value="1"/>
</dbReference>
<gene>
    <name evidence="3" type="ORF">BJ875DRAFT_504671</name>
</gene>
<reference evidence="3" key="1">
    <citation type="journal article" date="2021" name="IMA Fungus">
        <title>Genomic characterization of three marine fungi, including Emericellopsis atlantica sp. nov. with signatures of a generalist lifestyle and marine biomass degradation.</title>
        <authorList>
            <person name="Hagestad O.C."/>
            <person name="Hou L."/>
            <person name="Andersen J.H."/>
            <person name="Hansen E.H."/>
            <person name="Altermark B."/>
            <person name="Li C."/>
            <person name="Kuhnert E."/>
            <person name="Cox R.J."/>
            <person name="Crous P.W."/>
            <person name="Spatafora J.W."/>
            <person name="Lail K."/>
            <person name="Amirebrahimi M."/>
            <person name="Lipzen A."/>
            <person name="Pangilinan J."/>
            <person name="Andreopoulos W."/>
            <person name="Hayes R.D."/>
            <person name="Ng V."/>
            <person name="Grigoriev I.V."/>
            <person name="Jackson S.A."/>
            <person name="Sutton T.D.S."/>
            <person name="Dobson A.D.W."/>
            <person name="Rama T."/>
        </authorList>
    </citation>
    <scope>NUCLEOTIDE SEQUENCE</scope>
    <source>
        <strain evidence="3">TRa018bII</strain>
    </source>
</reference>
<dbReference type="SMART" id="SM00205">
    <property type="entry name" value="THN"/>
    <property type="match status" value="1"/>
</dbReference>
<dbReference type="EMBL" id="MU251461">
    <property type="protein sequence ID" value="KAG9234507.1"/>
    <property type="molecule type" value="Genomic_DNA"/>
</dbReference>
<keyword evidence="4" id="KW-1185">Reference proteome</keyword>
<sequence length="411" mass="42923">MAFLPRCLAVLLLLGNTTAFHANRLFQQFDTASRPPRSGPPTKRDGGSMAPLKITNNCGETLWPGIGTQAGTGPGIGGFELAPGEGVDLMVSANWQGRVWGRTNCSFNAAGTGPADGEGPSCDSGDCQGVLDCVATGVSPATLAEYDLAGGNGNRQCFYDISLVDGYNLPLGIVMLPGSDPKLADVPPNLTNAVCIATAGYAAPPAPSGQNGGSGNTSFPIPWEPIQGNAQIASWCPWDLLTIQPDKPGDGVYPYPDDHIKRPTFDPCGSGCAKTNSPQDCCTGEYSDRAKCVPNMYSHQSNKVCPDAYGFPFDDESSTFVIPGGGGGGFETIFCPEGRSSNILKTFKQQLQDLTSASPAKLGEIMQDAGNLTIIMEAAKKMSRGERSRGELGDMGSVGALVVVIAWLVLS</sequence>
<keyword evidence="2" id="KW-0732">Signal</keyword>
<dbReference type="PRINTS" id="PR00347">
    <property type="entry name" value="THAUMATIN"/>
</dbReference>
<proteinExistence type="predicted"/>
<dbReference type="InterPro" id="IPR037176">
    <property type="entry name" value="Osmotin/thaumatin-like_sf"/>
</dbReference>
<evidence type="ECO:0000313" key="3">
    <source>
        <dbReference type="EMBL" id="KAG9234507.1"/>
    </source>
</evidence>
<dbReference type="Proteomes" id="UP000824998">
    <property type="component" value="Unassembled WGS sequence"/>
</dbReference>
<dbReference type="PANTHER" id="PTHR31048">
    <property type="entry name" value="OS03G0233200 PROTEIN"/>
    <property type="match status" value="1"/>
</dbReference>
<dbReference type="OrthoDB" id="430315at2759"/>
<feature type="region of interest" description="Disordered" evidence="1">
    <location>
        <begin position="31"/>
        <end position="50"/>
    </location>
</feature>
<protein>
    <submittedName>
        <fullName evidence="3">Thaumatin family-domain-containing protein</fullName>
    </submittedName>
</protein>
<organism evidence="3 4">
    <name type="scientific">Amylocarpus encephaloides</name>
    <dbReference type="NCBI Taxonomy" id="45428"/>
    <lineage>
        <taxon>Eukaryota</taxon>
        <taxon>Fungi</taxon>
        <taxon>Dikarya</taxon>
        <taxon>Ascomycota</taxon>
        <taxon>Pezizomycotina</taxon>
        <taxon>Leotiomycetes</taxon>
        <taxon>Helotiales</taxon>
        <taxon>Helotiales incertae sedis</taxon>
        <taxon>Amylocarpus</taxon>
    </lineage>
</organism>
<dbReference type="InterPro" id="IPR001938">
    <property type="entry name" value="Thaumatin"/>
</dbReference>
<feature type="chain" id="PRO_5040288547" evidence="2">
    <location>
        <begin position="20"/>
        <end position="411"/>
    </location>
</feature>
<evidence type="ECO:0000256" key="1">
    <source>
        <dbReference type="SAM" id="MobiDB-lite"/>
    </source>
</evidence>
<comment type="caution">
    <text evidence="3">The sequence shown here is derived from an EMBL/GenBank/DDBJ whole genome shotgun (WGS) entry which is preliminary data.</text>
</comment>
<name>A0A9P8C5S5_9HELO</name>
<evidence type="ECO:0000313" key="4">
    <source>
        <dbReference type="Proteomes" id="UP000824998"/>
    </source>
</evidence>
<evidence type="ECO:0000256" key="2">
    <source>
        <dbReference type="SAM" id="SignalP"/>
    </source>
</evidence>
<feature type="signal peptide" evidence="2">
    <location>
        <begin position="1"/>
        <end position="19"/>
    </location>
</feature>
<dbReference type="SUPFAM" id="SSF49870">
    <property type="entry name" value="Osmotin, thaumatin-like protein"/>
    <property type="match status" value="1"/>
</dbReference>
<accession>A0A9P8C5S5</accession>